<dbReference type="InParanoid" id="D3NQ89"/>
<accession>D3NQ89</accession>
<dbReference type="PaxDb" id="6239-C35B1.2a"/>
<evidence type="ECO:0000313" key="3">
    <source>
        <dbReference type="WormBase" id="C35B1.2a"/>
    </source>
</evidence>
<proteinExistence type="predicted"/>
<dbReference type="RefSeq" id="NP_001040920.1">
    <property type="nucleotide sequence ID" value="NM_001047455.5"/>
</dbReference>
<dbReference type="CTD" id="177169"/>
<evidence type="ECO:0000313" key="2">
    <source>
        <dbReference type="Proteomes" id="UP000001940"/>
    </source>
</evidence>
<reference evidence="1 2" key="1">
    <citation type="journal article" date="1998" name="Science">
        <title>Genome sequence of the nematode C. elegans: a platform for investigating biology.</title>
        <authorList>
            <consortium name="The C. elegans sequencing consortium"/>
            <person name="Sulson J.E."/>
            <person name="Waterston R."/>
        </authorList>
    </citation>
    <scope>NUCLEOTIDE SEQUENCE [LARGE SCALE GENOMIC DNA]</scope>
    <source>
        <strain evidence="1 2">Bristol N2</strain>
    </source>
</reference>
<protein>
    <submittedName>
        <fullName evidence="1">SWIM-type domain-containing protein</fullName>
    </submittedName>
</protein>
<keyword evidence="2" id="KW-1185">Reference proteome</keyword>
<dbReference type="ExpressionAtlas" id="D3NQ89">
    <property type="expression patterns" value="baseline and differential"/>
</dbReference>
<organism evidence="1 2">
    <name type="scientific">Caenorhabditis elegans</name>
    <dbReference type="NCBI Taxonomy" id="6239"/>
    <lineage>
        <taxon>Eukaryota</taxon>
        <taxon>Metazoa</taxon>
        <taxon>Ecdysozoa</taxon>
        <taxon>Nematoda</taxon>
        <taxon>Chromadorea</taxon>
        <taxon>Rhabditida</taxon>
        <taxon>Rhabditina</taxon>
        <taxon>Rhabditomorpha</taxon>
        <taxon>Rhabditoidea</taxon>
        <taxon>Rhabditidae</taxon>
        <taxon>Peloderinae</taxon>
        <taxon>Caenorhabditis</taxon>
    </lineage>
</organism>
<dbReference type="KEGG" id="cel:CELE_C35B1.2"/>
<dbReference type="FunCoup" id="D3NQ89">
    <property type="interactions" value="996"/>
</dbReference>
<sequence>MSERLEVSIEGEDDFPFDEDNIQELDHFDIGEDEDPEEVAQEDAGVWQERVPLTRQKRKQVLRKPGRKRTGEIIHIPKRQPPRAVRVKSYQQYDAFDELVEQDLDDSDPEVMDDDGEPSTSKTWRIFVRKDGSGMHFDWPIFMDSAVSLKDVVNFISTDASEIPKSLICTSIPQEFTNTGTFIIHLEEGLLKEEICNDGLGTWNSAQMFVRKYVLGVGRARPLMTQKNDHNLKIVCEQFIHPGTDSRGDFIRRIYTGFDKDEHMIPYVVICYEWMGQPHPLTVYEDQTEKQAFEQMTWKKCSNPEDQVPILARHGCDYNSAVAILLSSEKCTNYGKSVPQFVQECISFVIDINECGGDRALFLDGNEWQRPSGSHRFFRILYPNQDHGDFDTWNIERASSNFNVTNSDIQIICRRYNGQKYSQSFGFVRKIYLLKILPLCPPEVAEQLHNRDLAVISYSYRNAPHPTFIEQPDRQKLPDGQRVGEEVELVSGDVMFDDDISPEMREMVENMERKKKINSERLMELLQRIHRIDQICKKEAWLESSAEVQQLTQIAQLLHYCQ</sequence>
<name>D3NQ89_CAEEL</name>
<dbReference type="EMBL" id="BX284604">
    <property type="protein sequence ID" value="CCD66737.1"/>
    <property type="molecule type" value="Genomic_DNA"/>
</dbReference>
<dbReference type="Bgee" id="WBGene00016432">
    <property type="expression patterns" value="Expressed in germ line (C elegans) and 4 other cell types or tissues"/>
</dbReference>
<evidence type="ECO:0000313" key="1">
    <source>
        <dbReference type="EMBL" id="CCD66737.1"/>
    </source>
</evidence>
<dbReference type="OrthoDB" id="5805599at2759"/>
<dbReference type="WormBase" id="C35B1.2a">
    <property type="protein sequence ID" value="CE39233"/>
    <property type="gene ID" value="WBGene00016432"/>
</dbReference>
<dbReference type="eggNOG" id="ENOG502TFVB">
    <property type="taxonomic scope" value="Eukaryota"/>
</dbReference>
<dbReference type="GeneID" id="177169"/>
<dbReference type="AlphaFoldDB" id="D3NQ89"/>
<dbReference type="AGR" id="WB:WBGene00016432"/>
<dbReference type="STRING" id="6239.C35B1.2a.1"/>
<dbReference type="OMA" id="RHGCDYN"/>
<dbReference type="Proteomes" id="UP000001940">
    <property type="component" value="Chromosome IV"/>
</dbReference>
<gene>
    <name evidence="1 3" type="ORF">C35B1.2</name>
    <name evidence="1" type="ORF">CELE_C35B1.2</name>
</gene>